<dbReference type="AlphaFoldDB" id="A0A1L6RC86"/>
<dbReference type="Gene3D" id="3.40.50.450">
    <property type="match status" value="1"/>
</dbReference>
<accession>A0A1L6RC86</accession>
<dbReference type="STRING" id="1631871.FOL01_1284"/>
<name>A0A1L6RC86_9LACO</name>
<dbReference type="RefSeq" id="WP_075269910.1">
    <property type="nucleotide sequence ID" value="NZ_CP014332.1"/>
</dbReference>
<dbReference type="Proteomes" id="UP000185473">
    <property type="component" value="Chromosome"/>
</dbReference>
<protein>
    <submittedName>
        <fullName evidence="1">Purine trans deoxyribosylase (Nucleoside deoxyribosyltransferase-I)</fullName>
    </submittedName>
</protein>
<sequence>MKRVYLAGPFFDDEQIDRIERLEEALTHNQTVSEFFSPRTEVHDEFEFGSPEWAEAIYKGDKDHLDPADVVVAVIDYDNEHVDPGTAWEIGYSEATQKPVILVKEKEGAINLMMSVPAHAVVTDVADIATYDFDELPASKWTGKAF</sequence>
<dbReference type="SUPFAM" id="SSF52309">
    <property type="entry name" value="N-(deoxy)ribosyltransferase-like"/>
    <property type="match status" value="1"/>
</dbReference>
<dbReference type="OrthoDB" id="397706at2"/>
<dbReference type="EMBL" id="CP014332">
    <property type="protein sequence ID" value="APS42143.1"/>
    <property type="molecule type" value="Genomic_DNA"/>
</dbReference>
<organism evidence="1 2">
    <name type="scientific">Weissella jogaejeotgali</name>
    <dbReference type="NCBI Taxonomy" id="1631871"/>
    <lineage>
        <taxon>Bacteria</taxon>
        <taxon>Bacillati</taxon>
        <taxon>Bacillota</taxon>
        <taxon>Bacilli</taxon>
        <taxon>Lactobacillales</taxon>
        <taxon>Lactobacillaceae</taxon>
        <taxon>Weissella</taxon>
    </lineage>
</organism>
<reference evidence="1 2" key="1">
    <citation type="submission" date="2016-02" db="EMBL/GenBank/DDBJ databases">
        <title>Complete Genome Sequence of Weissella jogaejeotgali FOL01.</title>
        <authorList>
            <person name="Lee J.-H."/>
            <person name="Ku H.-J."/>
        </authorList>
    </citation>
    <scope>NUCLEOTIDE SEQUENCE [LARGE SCALE GENOMIC DNA]</scope>
    <source>
        <strain evidence="1 2">FOL01</strain>
    </source>
</reference>
<dbReference type="KEGG" id="wjo:FOL01_1284"/>
<gene>
    <name evidence="1" type="ORF">FOL01_1284</name>
</gene>
<dbReference type="GO" id="GO:0016740">
    <property type="term" value="F:transferase activity"/>
    <property type="evidence" value="ECO:0007669"/>
    <property type="project" value="UniProtKB-KW"/>
</dbReference>
<evidence type="ECO:0000313" key="2">
    <source>
        <dbReference type="Proteomes" id="UP000185473"/>
    </source>
</evidence>
<evidence type="ECO:0000313" key="1">
    <source>
        <dbReference type="EMBL" id="APS42143.1"/>
    </source>
</evidence>
<dbReference type="InterPro" id="IPR007710">
    <property type="entry name" value="Nucleoside_deoxyribTrfase"/>
</dbReference>
<dbReference type="Pfam" id="PF05014">
    <property type="entry name" value="Nuc_deoxyrib_tr"/>
    <property type="match status" value="1"/>
</dbReference>
<keyword evidence="2" id="KW-1185">Reference proteome</keyword>
<proteinExistence type="predicted"/>
<keyword evidence="1" id="KW-0808">Transferase</keyword>